<feature type="compositionally biased region" description="Polar residues" evidence="6">
    <location>
        <begin position="108"/>
        <end position="131"/>
    </location>
</feature>
<evidence type="ECO:0000256" key="3">
    <source>
        <dbReference type="ARBA" id="ARBA00022900"/>
    </source>
</evidence>
<dbReference type="InParanoid" id="A0A1V9X2M3"/>
<dbReference type="InterPro" id="IPR042185">
    <property type="entry name" value="Serpin_sf_2"/>
</dbReference>
<name>A0A1V9X2M3_9ACAR</name>
<evidence type="ECO:0000256" key="4">
    <source>
        <dbReference type="ARBA" id="ARBA00023180"/>
    </source>
</evidence>
<evidence type="ECO:0000256" key="5">
    <source>
        <dbReference type="RuleBase" id="RU000411"/>
    </source>
</evidence>
<dbReference type="InterPro" id="IPR042178">
    <property type="entry name" value="Serpin_sf_1"/>
</dbReference>
<reference evidence="9 10" key="1">
    <citation type="journal article" date="2017" name="Gigascience">
        <title>Draft genome of the honey bee ectoparasitic mite, Tropilaelaps mercedesae, is shaped by the parasitic life history.</title>
        <authorList>
            <person name="Dong X."/>
            <person name="Armstrong S.D."/>
            <person name="Xia D."/>
            <person name="Makepeace B.L."/>
            <person name="Darby A.C."/>
            <person name="Kadowaki T."/>
        </authorList>
    </citation>
    <scope>NUCLEOTIDE SEQUENCE [LARGE SCALE GENOMIC DNA]</scope>
    <source>
        <strain evidence="9">Wuxi-XJTLU</strain>
    </source>
</reference>
<feature type="compositionally biased region" description="Polar residues" evidence="6">
    <location>
        <begin position="524"/>
        <end position="535"/>
    </location>
</feature>
<feature type="compositionally biased region" description="Polar residues" evidence="6">
    <location>
        <begin position="72"/>
        <end position="91"/>
    </location>
</feature>
<dbReference type="PANTHER" id="PTHR11461:SF211">
    <property type="entry name" value="GH10112P-RELATED"/>
    <property type="match status" value="1"/>
</dbReference>
<dbReference type="PANTHER" id="PTHR11461">
    <property type="entry name" value="SERINE PROTEASE INHIBITOR, SERPIN"/>
    <property type="match status" value="1"/>
</dbReference>
<dbReference type="GO" id="GO:0005615">
    <property type="term" value="C:extracellular space"/>
    <property type="evidence" value="ECO:0007669"/>
    <property type="project" value="InterPro"/>
</dbReference>
<evidence type="ECO:0000259" key="8">
    <source>
        <dbReference type="SMART" id="SM00093"/>
    </source>
</evidence>
<protein>
    <submittedName>
        <fullName evidence="9">Leukocyte elastase inhibitor C-like</fullName>
    </submittedName>
</protein>
<feature type="domain" description="Serpin" evidence="8">
    <location>
        <begin position="159"/>
        <end position="515"/>
    </location>
</feature>
<feature type="chain" id="PRO_5013161921" evidence="7">
    <location>
        <begin position="19"/>
        <end position="543"/>
    </location>
</feature>
<dbReference type="GO" id="GO:0004867">
    <property type="term" value="F:serine-type endopeptidase inhibitor activity"/>
    <property type="evidence" value="ECO:0007669"/>
    <property type="project" value="UniProtKB-KW"/>
</dbReference>
<keyword evidence="7" id="KW-0732">Signal</keyword>
<keyword evidence="10" id="KW-1185">Reference proteome</keyword>
<evidence type="ECO:0000256" key="7">
    <source>
        <dbReference type="SAM" id="SignalP"/>
    </source>
</evidence>
<evidence type="ECO:0000256" key="6">
    <source>
        <dbReference type="SAM" id="MobiDB-lite"/>
    </source>
</evidence>
<dbReference type="InterPro" id="IPR036186">
    <property type="entry name" value="Serpin_sf"/>
</dbReference>
<dbReference type="Gene3D" id="2.30.39.10">
    <property type="entry name" value="Alpha-1-antitrypsin, domain 1"/>
    <property type="match status" value="1"/>
</dbReference>
<dbReference type="Proteomes" id="UP000192247">
    <property type="component" value="Unassembled WGS sequence"/>
</dbReference>
<dbReference type="FunCoup" id="A0A1V9X2M3">
    <property type="interactions" value="19"/>
</dbReference>
<evidence type="ECO:0000313" key="10">
    <source>
        <dbReference type="Proteomes" id="UP000192247"/>
    </source>
</evidence>
<comment type="similarity">
    <text evidence="1 5">Belongs to the serpin family.</text>
</comment>
<dbReference type="Gene3D" id="3.30.497.10">
    <property type="entry name" value="Antithrombin, subunit I, domain 2"/>
    <property type="match status" value="1"/>
</dbReference>
<dbReference type="SMART" id="SM00093">
    <property type="entry name" value="SERPIN"/>
    <property type="match status" value="1"/>
</dbReference>
<keyword evidence="3" id="KW-0722">Serine protease inhibitor</keyword>
<accession>A0A1V9X2M3</accession>
<dbReference type="SUPFAM" id="SSF56574">
    <property type="entry name" value="Serpins"/>
    <property type="match status" value="1"/>
</dbReference>
<dbReference type="InterPro" id="IPR000215">
    <property type="entry name" value="Serpin_fam"/>
</dbReference>
<dbReference type="EMBL" id="MNPL01027887">
    <property type="protein sequence ID" value="OQR67641.1"/>
    <property type="molecule type" value="Genomic_DNA"/>
</dbReference>
<keyword evidence="2" id="KW-0646">Protease inhibitor</keyword>
<proteinExistence type="inferred from homology"/>
<evidence type="ECO:0000313" key="9">
    <source>
        <dbReference type="EMBL" id="OQR67641.1"/>
    </source>
</evidence>
<feature type="region of interest" description="Disordered" evidence="6">
    <location>
        <begin position="108"/>
        <end position="141"/>
    </location>
</feature>
<keyword evidence="4" id="KW-0325">Glycoprotein</keyword>
<dbReference type="CDD" id="cd00172">
    <property type="entry name" value="serpin"/>
    <property type="match status" value="1"/>
</dbReference>
<feature type="signal peptide" evidence="7">
    <location>
        <begin position="1"/>
        <end position="18"/>
    </location>
</feature>
<dbReference type="STRING" id="418985.A0A1V9X2M3"/>
<dbReference type="AlphaFoldDB" id="A0A1V9X2M3"/>
<feature type="region of interest" description="Disordered" evidence="6">
    <location>
        <begin position="71"/>
        <end position="94"/>
    </location>
</feature>
<dbReference type="Pfam" id="PF00079">
    <property type="entry name" value="Serpin"/>
    <property type="match status" value="1"/>
</dbReference>
<sequence length="543" mass="60746">MWFRRVAVLLILTCAVDGQMLVERARSALQRRYEKHETLIPFLRSQPTHDFYGLSYTAGLSYVTDPAYANGTGKTHSTQKATGQSSSTQLSRHPHDHYGTSFQPFYATQSSRRQNNNPHRDGPSSTKSTHPAVSRVSEEQRQRFQEAQKVISAGNKFGLDLMQYLISENDNTIMAPVSLSIALAMLYFASDGNTMRQLSRALHYDEFGLNPNTIKSPLRSVSAAGKATDNTGFTFELGNFLFIQKGLNVSEKYKNTISDVFASSVESVDFSQPDKAIRQINDRITKATRGQIASPFESFSPSTRLILTNAVYFKGFWKQPFSVRSSFESTFANDGVNEVPVRMMYMRSNFLIKSLSEVDADAIQLPYDGDMTLMLVLLPRDPQSINRMLESLNVVKLVQDLPTYSNVSLDLHIPRFTVRGSYRFKQHLLDFGVRDLFTPGAANLPEIDANVILEDVIHEAKIQVDERGTEAVAVTTAPIINYSRYPSFTVRHPFVFFVVHKPTAAIFFAGKILRMNDGEAQGPPTGSLTTGSNQRHFGGGRRS</sequence>
<evidence type="ECO:0000256" key="2">
    <source>
        <dbReference type="ARBA" id="ARBA00022690"/>
    </source>
</evidence>
<gene>
    <name evidence="9" type="ORF">BIW11_13395</name>
</gene>
<dbReference type="OrthoDB" id="6538036at2759"/>
<evidence type="ECO:0000256" key="1">
    <source>
        <dbReference type="ARBA" id="ARBA00009500"/>
    </source>
</evidence>
<comment type="caution">
    <text evidence="9">The sequence shown here is derived from an EMBL/GenBank/DDBJ whole genome shotgun (WGS) entry which is preliminary data.</text>
</comment>
<dbReference type="InterPro" id="IPR023796">
    <property type="entry name" value="Serpin_dom"/>
</dbReference>
<feature type="region of interest" description="Disordered" evidence="6">
    <location>
        <begin position="519"/>
        <end position="543"/>
    </location>
</feature>
<organism evidence="9 10">
    <name type="scientific">Tropilaelaps mercedesae</name>
    <dbReference type="NCBI Taxonomy" id="418985"/>
    <lineage>
        <taxon>Eukaryota</taxon>
        <taxon>Metazoa</taxon>
        <taxon>Ecdysozoa</taxon>
        <taxon>Arthropoda</taxon>
        <taxon>Chelicerata</taxon>
        <taxon>Arachnida</taxon>
        <taxon>Acari</taxon>
        <taxon>Parasitiformes</taxon>
        <taxon>Mesostigmata</taxon>
        <taxon>Gamasina</taxon>
        <taxon>Dermanyssoidea</taxon>
        <taxon>Laelapidae</taxon>
        <taxon>Tropilaelaps</taxon>
    </lineage>
</organism>